<dbReference type="InterPro" id="IPR012675">
    <property type="entry name" value="Beta-grasp_dom_sf"/>
</dbReference>
<protein>
    <submittedName>
        <fullName evidence="1">MoaD/ThiS family protein</fullName>
    </submittedName>
</protein>
<dbReference type="InterPro" id="IPR016155">
    <property type="entry name" value="Mopterin_synth/thiamin_S_b"/>
</dbReference>
<evidence type="ECO:0000313" key="2">
    <source>
        <dbReference type="Proteomes" id="UP000509594"/>
    </source>
</evidence>
<dbReference type="Gene3D" id="3.10.20.30">
    <property type="match status" value="1"/>
</dbReference>
<dbReference type="GeneID" id="55820681"/>
<accession>A0A7D5INM0</accession>
<reference evidence="1 2" key="1">
    <citation type="submission" date="2020-06" db="EMBL/GenBank/DDBJ databases">
        <title>Methanolobus halotolerans sp. nov., isolated from a saline lake Tus in Siberia.</title>
        <authorList>
            <person name="Shen Y."/>
            <person name="Chen S.-C."/>
            <person name="Lai M.-C."/>
            <person name="Huang H.-H."/>
            <person name="Chiu H.-H."/>
            <person name="Tang S.-L."/>
            <person name="Rogozin D.Y."/>
            <person name="Degermendzhy A.G."/>
        </authorList>
    </citation>
    <scope>NUCLEOTIDE SEQUENCE [LARGE SCALE GENOMIC DNA]</scope>
    <source>
        <strain evidence="1 2">DSM 21339</strain>
    </source>
</reference>
<dbReference type="SUPFAM" id="SSF54285">
    <property type="entry name" value="MoaD/ThiS"/>
    <property type="match status" value="1"/>
</dbReference>
<evidence type="ECO:0000313" key="1">
    <source>
        <dbReference type="EMBL" id="QLC49367.1"/>
    </source>
</evidence>
<name>A0A7D5INM0_9EURY</name>
<dbReference type="Pfam" id="PF21965">
    <property type="entry name" value="SAMP2"/>
    <property type="match status" value="1"/>
</dbReference>
<organism evidence="1 2">
    <name type="scientific">Methanolobus zinderi</name>
    <dbReference type="NCBI Taxonomy" id="536044"/>
    <lineage>
        <taxon>Archaea</taxon>
        <taxon>Methanobacteriati</taxon>
        <taxon>Methanobacteriota</taxon>
        <taxon>Stenosarchaea group</taxon>
        <taxon>Methanomicrobia</taxon>
        <taxon>Methanosarcinales</taxon>
        <taxon>Methanosarcinaceae</taxon>
        <taxon>Methanolobus</taxon>
    </lineage>
</organism>
<dbReference type="RefSeq" id="WP_176964430.1">
    <property type="nucleotide sequence ID" value="NZ_CP058215.1"/>
</dbReference>
<proteinExistence type="predicted"/>
<sequence>MKINLSSGKTKEMDIDSLTVENLLSELQISQSEVIVVMNGEVIPEDHVLRNEDEIRIIHVVFGG</sequence>
<dbReference type="EMBL" id="CP058215">
    <property type="protein sequence ID" value="QLC49367.1"/>
    <property type="molecule type" value="Genomic_DNA"/>
</dbReference>
<dbReference type="Proteomes" id="UP000509594">
    <property type="component" value="Chromosome"/>
</dbReference>
<dbReference type="KEGG" id="mzi:HWN40_03360"/>
<dbReference type="InterPro" id="IPR053833">
    <property type="entry name" value="SAMP2"/>
</dbReference>
<keyword evidence="2" id="KW-1185">Reference proteome</keyword>
<dbReference type="AlphaFoldDB" id="A0A7D5INM0"/>
<dbReference type="OrthoDB" id="62285at2157"/>
<gene>
    <name evidence="1" type="ORF">HWN40_03360</name>
</gene>